<sequence length="168" mass="20549">MITSLPIDVLPFIINNLHFKDIYNLFYVSKDIQQMYSPEFKGKYYHNFLMKLVNNNYEKFKNELHYVKDGLNELFIYSLLNIDTVWLNYEQGFHNMKYVYECMLRGCRINNDIRNQLNIRGYHFYDYFYKDLLNCMDDDRIVTQENINNCKKLHSLHSTFRPKKINTY</sequence>
<name>A0A6C0CGQ3_9ZZZZ</name>
<organism evidence="2">
    <name type="scientific">viral metagenome</name>
    <dbReference type="NCBI Taxonomy" id="1070528"/>
    <lineage>
        <taxon>unclassified sequences</taxon>
        <taxon>metagenomes</taxon>
        <taxon>organismal metagenomes</taxon>
    </lineage>
</organism>
<protein>
    <recommendedName>
        <fullName evidence="1">F-box domain-containing protein</fullName>
    </recommendedName>
</protein>
<proteinExistence type="predicted"/>
<evidence type="ECO:0000313" key="2">
    <source>
        <dbReference type="EMBL" id="QHT02804.1"/>
    </source>
</evidence>
<dbReference type="PROSITE" id="PS50181">
    <property type="entry name" value="FBOX"/>
    <property type="match status" value="1"/>
</dbReference>
<dbReference type="InterPro" id="IPR001810">
    <property type="entry name" value="F-box_dom"/>
</dbReference>
<dbReference type="EMBL" id="MN739400">
    <property type="protein sequence ID" value="QHT02804.1"/>
    <property type="molecule type" value="Genomic_DNA"/>
</dbReference>
<reference evidence="2" key="1">
    <citation type="journal article" date="2020" name="Nature">
        <title>Giant virus diversity and host interactions through global metagenomics.</title>
        <authorList>
            <person name="Schulz F."/>
            <person name="Roux S."/>
            <person name="Paez-Espino D."/>
            <person name="Jungbluth S."/>
            <person name="Walsh D.A."/>
            <person name="Denef V.J."/>
            <person name="McMahon K.D."/>
            <person name="Konstantinidis K.T."/>
            <person name="Eloe-Fadrosh E.A."/>
            <person name="Kyrpides N.C."/>
            <person name="Woyke T."/>
        </authorList>
    </citation>
    <scope>NUCLEOTIDE SEQUENCE</scope>
    <source>
        <strain evidence="2">GVMAG-M-3300020595-32</strain>
    </source>
</reference>
<accession>A0A6C0CGQ3</accession>
<feature type="domain" description="F-box" evidence="1">
    <location>
        <begin position="1"/>
        <end position="48"/>
    </location>
</feature>
<dbReference type="AlphaFoldDB" id="A0A6C0CGQ3"/>
<evidence type="ECO:0000259" key="1">
    <source>
        <dbReference type="PROSITE" id="PS50181"/>
    </source>
</evidence>